<dbReference type="PROSITE" id="PS00217">
    <property type="entry name" value="SUGAR_TRANSPORT_2"/>
    <property type="match status" value="1"/>
</dbReference>
<feature type="transmembrane region" description="Helical" evidence="5">
    <location>
        <begin position="149"/>
        <end position="170"/>
    </location>
</feature>
<dbReference type="InterPro" id="IPR011701">
    <property type="entry name" value="MFS"/>
</dbReference>
<name>A0A0F5K087_9BURK</name>
<dbReference type="InterPro" id="IPR036259">
    <property type="entry name" value="MFS_trans_sf"/>
</dbReference>
<dbReference type="GO" id="GO:0005886">
    <property type="term" value="C:plasma membrane"/>
    <property type="evidence" value="ECO:0007669"/>
    <property type="project" value="TreeGrafter"/>
</dbReference>
<organism evidence="7 8">
    <name type="scientific">Robbsia andropogonis</name>
    <dbReference type="NCBI Taxonomy" id="28092"/>
    <lineage>
        <taxon>Bacteria</taxon>
        <taxon>Pseudomonadati</taxon>
        <taxon>Pseudomonadota</taxon>
        <taxon>Betaproteobacteria</taxon>
        <taxon>Burkholderiales</taxon>
        <taxon>Burkholderiaceae</taxon>
        <taxon>Robbsia</taxon>
    </lineage>
</organism>
<evidence type="ECO:0000259" key="6">
    <source>
        <dbReference type="PROSITE" id="PS50850"/>
    </source>
</evidence>
<feature type="transmembrane region" description="Helical" evidence="5">
    <location>
        <begin position="408"/>
        <end position="429"/>
    </location>
</feature>
<feature type="transmembrane region" description="Helical" evidence="5">
    <location>
        <begin position="379"/>
        <end position="402"/>
    </location>
</feature>
<dbReference type="EMBL" id="LAQU01000009">
    <property type="protein sequence ID" value="KKB63503.1"/>
    <property type="molecule type" value="Genomic_DNA"/>
</dbReference>
<keyword evidence="2 5" id="KW-0812">Transmembrane</keyword>
<feature type="transmembrane region" description="Helical" evidence="5">
    <location>
        <begin position="21"/>
        <end position="48"/>
    </location>
</feature>
<dbReference type="PANTHER" id="PTHR23508">
    <property type="entry name" value="CARBOXYLIC ACID TRANSPORTER PROTEIN HOMOLOG"/>
    <property type="match status" value="1"/>
</dbReference>
<dbReference type="PATRIC" id="fig|28092.6.peg.2537"/>
<dbReference type="Pfam" id="PF07690">
    <property type="entry name" value="MFS_1"/>
    <property type="match status" value="1"/>
</dbReference>
<dbReference type="SUPFAM" id="SSF103473">
    <property type="entry name" value="MFS general substrate transporter"/>
    <property type="match status" value="1"/>
</dbReference>
<dbReference type="Proteomes" id="UP000033618">
    <property type="component" value="Unassembled WGS sequence"/>
</dbReference>
<evidence type="ECO:0000256" key="2">
    <source>
        <dbReference type="ARBA" id="ARBA00022692"/>
    </source>
</evidence>
<comment type="subcellular location">
    <subcellularLocation>
        <location evidence="1">Membrane</location>
        <topology evidence="1">Multi-pass membrane protein</topology>
    </subcellularLocation>
</comment>
<keyword evidence="4 5" id="KW-0472">Membrane</keyword>
<dbReference type="GO" id="GO:0046943">
    <property type="term" value="F:carboxylic acid transmembrane transporter activity"/>
    <property type="evidence" value="ECO:0007669"/>
    <property type="project" value="TreeGrafter"/>
</dbReference>
<feature type="transmembrane region" description="Helical" evidence="5">
    <location>
        <begin position="176"/>
        <end position="197"/>
    </location>
</feature>
<keyword evidence="8" id="KW-1185">Reference proteome</keyword>
<feature type="transmembrane region" description="Helical" evidence="5">
    <location>
        <begin position="60"/>
        <end position="78"/>
    </location>
</feature>
<dbReference type="InterPro" id="IPR005829">
    <property type="entry name" value="Sugar_transporter_CS"/>
</dbReference>
<evidence type="ECO:0000256" key="1">
    <source>
        <dbReference type="ARBA" id="ARBA00004141"/>
    </source>
</evidence>
<dbReference type="STRING" id="28092.WM40_10765"/>
<protein>
    <submittedName>
        <fullName evidence="7">Major facilitator transporter</fullName>
    </submittedName>
</protein>
<evidence type="ECO:0000256" key="4">
    <source>
        <dbReference type="ARBA" id="ARBA00023136"/>
    </source>
</evidence>
<accession>A0A0F5K087</accession>
<reference evidence="7 8" key="1">
    <citation type="submission" date="2015-03" db="EMBL/GenBank/DDBJ databases">
        <title>Draft Genome Sequence of Burkholderia andropogonis type strain ICMP2807, isolated from Sorghum bicolor.</title>
        <authorList>
            <person name="Lopes-Santos L."/>
            <person name="Castro D.B."/>
            <person name="Ottoboni L.M."/>
            <person name="Park D."/>
            <person name="Weirc B.S."/>
            <person name="Destefano S.A."/>
        </authorList>
    </citation>
    <scope>NUCLEOTIDE SEQUENCE [LARGE SCALE GENOMIC DNA]</scope>
    <source>
        <strain evidence="7 8">ICMP2807</strain>
    </source>
</reference>
<dbReference type="PANTHER" id="PTHR23508:SF10">
    <property type="entry name" value="CARBOXYLIC ACID TRANSPORTER PROTEIN HOMOLOG"/>
    <property type="match status" value="1"/>
</dbReference>
<dbReference type="AlphaFoldDB" id="A0A0F5K087"/>
<gene>
    <name evidence="7" type="ORF">WM40_10765</name>
</gene>
<proteinExistence type="predicted"/>
<feature type="transmembrane region" description="Helical" evidence="5">
    <location>
        <begin position="343"/>
        <end position="367"/>
    </location>
</feature>
<feature type="domain" description="Major facilitator superfamily (MFS) profile" evidence="6">
    <location>
        <begin position="22"/>
        <end position="434"/>
    </location>
</feature>
<feature type="transmembrane region" description="Helical" evidence="5">
    <location>
        <begin position="291"/>
        <end position="309"/>
    </location>
</feature>
<feature type="transmembrane region" description="Helical" evidence="5">
    <location>
        <begin position="90"/>
        <end position="110"/>
    </location>
</feature>
<evidence type="ECO:0000256" key="5">
    <source>
        <dbReference type="SAM" id="Phobius"/>
    </source>
</evidence>
<dbReference type="Gene3D" id="1.20.1250.20">
    <property type="entry name" value="MFS general substrate transporter like domains"/>
    <property type="match status" value="2"/>
</dbReference>
<dbReference type="RefSeq" id="WP_024902276.1">
    <property type="nucleotide sequence ID" value="NZ_CADFGU010000001.1"/>
</dbReference>
<evidence type="ECO:0000256" key="3">
    <source>
        <dbReference type="ARBA" id="ARBA00022989"/>
    </source>
</evidence>
<sequence length="448" mass="47153">MAHANNSMSSSVTCSGGKWNLVVALCFGVIVTEGYDSAVMGAIVPALMHYGPWQLGPAEIGAMSSAALFGTLIGCYLISVIGDFAGRKPLLIGCVTLFSLSMVVSALAPSPLFFTLARGVGGLGLGGVISVSAALTVEFSSPERKNFNFALMYSGYFVGALLSALVALFFMEKYTWRFVIAVGGLPLLYLPVLLRLLPESPLHLISRGRVTEAREIARHHGLSLESLVASNHAEADKPTIGRLFREIFLSGNFFATTSFWIAQIAAVLNLYGIGTWLPQIMRQMGYNLGSSLAFLATFMLGSGIGGILIGRYADRFGPRKSVLLTYTFGAACLIALSMKSGMIVTYCLIALAGLGTGGVAMVQLGLIANYYAPHARGTATGWAAGVGRFGAMAGPLVGGFILRQEINVAWNFYIFAAAAVCAGIATSIVPPRKASDEEATAVAALQRG</sequence>
<evidence type="ECO:0000313" key="7">
    <source>
        <dbReference type="EMBL" id="KKB63503.1"/>
    </source>
</evidence>
<evidence type="ECO:0000313" key="8">
    <source>
        <dbReference type="Proteomes" id="UP000033618"/>
    </source>
</evidence>
<feature type="transmembrane region" description="Helical" evidence="5">
    <location>
        <begin position="247"/>
        <end position="271"/>
    </location>
</feature>
<keyword evidence="3 5" id="KW-1133">Transmembrane helix</keyword>
<comment type="caution">
    <text evidence="7">The sequence shown here is derived from an EMBL/GenBank/DDBJ whole genome shotgun (WGS) entry which is preliminary data.</text>
</comment>
<feature type="transmembrane region" description="Helical" evidence="5">
    <location>
        <begin position="116"/>
        <end position="137"/>
    </location>
</feature>
<dbReference type="PROSITE" id="PS50850">
    <property type="entry name" value="MFS"/>
    <property type="match status" value="1"/>
</dbReference>
<dbReference type="InterPro" id="IPR020846">
    <property type="entry name" value="MFS_dom"/>
</dbReference>